<dbReference type="SUPFAM" id="SSF51445">
    <property type="entry name" value="(Trans)glycosidases"/>
    <property type="match status" value="1"/>
</dbReference>
<comment type="similarity">
    <text evidence="1">Belongs to the glycosyl hydrolase 35 family.</text>
</comment>
<dbReference type="PRINTS" id="PR00742">
    <property type="entry name" value="GLHYDRLASE35"/>
</dbReference>
<evidence type="ECO:0000256" key="1">
    <source>
        <dbReference type="ARBA" id="ARBA00009809"/>
    </source>
</evidence>
<dbReference type="Gene3D" id="2.60.120.260">
    <property type="entry name" value="Galactose-binding domain-like"/>
    <property type="match status" value="2"/>
</dbReference>
<dbReference type="Pfam" id="PF21467">
    <property type="entry name" value="BetaGal_gal-bd"/>
    <property type="match status" value="1"/>
</dbReference>
<keyword evidence="2" id="KW-0732">Signal</keyword>
<evidence type="ECO:0000259" key="7">
    <source>
        <dbReference type="Pfam" id="PF21467"/>
    </source>
</evidence>
<dbReference type="InterPro" id="IPR048913">
    <property type="entry name" value="BetaGal_gal-bd"/>
</dbReference>
<name>A0A1B0DPL1_PHLPP</name>
<dbReference type="Pfam" id="PF01301">
    <property type="entry name" value="Glyco_hydro_35"/>
    <property type="match status" value="1"/>
</dbReference>
<dbReference type="Gene3D" id="3.20.20.80">
    <property type="entry name" value="Glycosidases"/>
    <property type="match status" value="1"/>
</dbReference>
<evidence type="ECO:0000259" key="5">
    <source>
        <dbReference type="Pfam" id="PF01301"/>
    </source>
</evidence>
<accession>A0A1B0DPL1</accession>
<dbReference type="Pfam" id="PF21317">
    <property type="entry name" value="BetaGal_ABD_1"/>
    <property type="match status" value="1"/>
</dbReference>
<dbReference type="InterPro" id="IPR017853">
    <property type="entry name" value="GH"/>
</dbReference>
<keyword evidence="9" id="KW-1185">Reference proteome</keyword>
<evidence type="ECO:0000259" key="6">
    <source>
        <dbReference type="Pfam" id="PF21317"/>
    </source>
</evidence>
<dbReference type="InterPro" id="IPR031330">
    <property type="entry name" value="Gly_Hdrlase_35_cat"/>
</dbReference>
<dbReference type="SUPFAM" id="SSF49785">
    <property type="entry name" value="Galactose-binding domain-like"/>
    <property type="match status" value="1"/>
</dbReference>
<dbReference type="EMBL" id="AJVK01018356">
    <property type="status" value="NOT_ANNOTATED_CDS"/>
    <property type="molecule type" value="Genomic_DNA"/>
</dbReference>
<protein>
    <submittedName>
        <fullName evidence="8">Uncharacterized protein</fullName>
    </submittedName>
</protein>
<dbReference type="PANTHER" id="PTHR23421">
    <property type="entry name" value="BETA-GALACTOSIDASE RELATED"/>
    <property type="match status" value="1"/>
</dbReference>
<dbReference type="GO" id="GO:0004553">
    <property type="term" value="F:hydrolase activity, hydrolyzing O-glycosyl compounds"/>
    <property type="evidence" value="ECO:0007669"/>
    <property type="project" value="InterPro"/>
</dbReference>
<dbReference type="InterPro" id="IPR048912">
    <property type="entry name" value="BetaGal1-like_ABD1"/>
</dbReference>
<dbReference type="VEuPathDB" id="VectorBase:PPAPM1_000435"/>
<keyword evidence="3" id="KW-0378">Hydrolase</keyword>
<feature type="domain" description="Glycoside hydrolase 35 catalytic" evidence="5">
    <location>
        <begin position="7"/>
        <end position="117"/>
    </location>
</feature>
<dbReference type="Proteomes" id="UP000092462">
    <property type="component" value="Unassembled WGS sequence"/>
</dbReference>
<sequence>MKTNSIAGYWQKLRAHQPRGPLVNSEYYPGWLTHWQESMQRVDTAKVVKTLQDMLRDNANINFYMFYGGTNFGFTAGANDGGIGGFQADVTSYDYDAPMNECGDATAKLFAIRDTISGYFAMPNVTVPKPTPKLNYGKVYLTPRQSLLSRNTRRNLCRSPLTSRMPVSFEEIDQNSGLVLYETDLPKMRRDPSALTIEKLRDRAYVYIDRQFLGILSRENKIETLSVNWANWPGQKLQILVESQGRINYNVANDFKGILGSVTLDYSILYNWTVTGCPLENNEEIEGYTAEANRYFRENTARCSLRNGPIFFRGAFDLEPDQLMDTYLDPSGWGKGVAFVNNYNLGRYWPAVGPQITLYIPKEFLNVGTNTLILLEYERCPEERNIELISTPKLDGNP</sequence>
<evidence type="ECO:0000313" key="9">
    <source>
        <dbReference type="Proteomes" id="UP000092462"/>
    </source>
</evidence>
<keyword evidence="4" id="KW-0326">Glycosidase</keyword>
<dbReference type="AlphaFoldDB" id="A0A1B0DPL1"/>
<dbReference type="FunFam" id="2.60.120.260:FF:000148">
    <property type="entry name" value="Beta-galactosidase, putative"/>
    <property type="match status" value="1"/>
</dbReference>
<proteinExistence type="inferred from homology"/>
<feature type="domain" description="Beta-galactosidase 1-like first all-beta" evidence="6">
    <location>
        <begin position="166"/>
        <end position="275"/>
    </location>
</feature>
<feature type="domain" description="Beta-galactosidase galactose-binding" evidence="7">
    <location>
        <begin position="309"/>
        <end position="370"/>
    </location>
</feature>
<dbReference type="GO" id="GO:0005975">
    <property type="term" value="P:carbohydrate metabolic process"/>
    <property type="evidence" value="ECO:0007669"/>
    <property type="project" value="InterPro"/>
</dbReference>
<dbReference type="VEuPathDB" id="VectorBase:PPAI010447"/>
<dbReference type="InterPro" id="IPR008979">
    <property type="entry name" value="Galactose-bd-like_sf"/>
</dbReference>
<organism evidence="8 9">
    <name type="scientific">Phlebotomus papatasi</name>
    <name type="common">Sandfly</name>
    <dbReference type="NCBI Taxonomy" id="29031"/>
    <lineage>
        <taxon>Eukaryota</taxon>
        <taxon>Metazoa</taxon>
        <taxon>Ecdysozoa</taxon>
        <taxon>Arthropoda</taxon>
        <taxon>Hexapoda</taxon>
        <taxon>Insecta</taxon>
        <taxon>Pterygota</taxon>
        <taxon>Neoptera</taxon>
        <taxon>Endopterygota</taxon>
        <taxon>Diptera</taxon>
        <taxon>Nematocera</taxon>
        <taxon>Psychodoidea</taxon>
        <taxon>Psychodidae</taxon>
        <taxon>Phlebotomus</taxon>
        <taxon>Phlebotomus</taxon>
    </lineage>
</organism>
<reference evidence="8" key="1">
    <citation type="submission" date="2022-08" db="UniProtKB">
        <authorList>
            <consortium name="EnsemblMetazoa"/>
        </authorList>
    </citation>
    <scope>IDENTIFICATION</scope>
    <source>
        <strain evidence="8">Israel</strain>
    </source>
</reference>
<evidence type="ECO:0000256" key="2">
    <source>
        <dbReference type="ARBA" id="ARBA00022729"/>
    </source>
</evidence>
<dbReference type="EnsemblMetazoa" id="PPAI010447-RA">
    <property type="protein sequence ID" value="PPAI010447-PA"/>
    <property type="gene ID" value="PPAI010447"/>
</dbReference>
<evidence type="ECO:0000256" key="4">
    <source>
        <dbReference type="ARBA" id="ARBA00023295"/>
    </source>
</evidence>
<evidence type="ECO:0000256" key="3">
    <source>
        <dbReference type="ARBA" id="ARBA00022801"/>
    </source>
</evidence>
<dbReference type="EMBL" id="AJVK01018355">
    <property type="status" value="NOT_ANNOTATED_CDS"/>
    <property type="molecule type" value="Genomic_DNA"/>
</dbReference>
<dbReference type="InterPro" id="IPR001944">
    <property type="entry name" value="Glycoside_Hdrlase_35"/>
</dbReference>
<evidence type="ECO:0000313" key="8">
    <source>
        <dbReference type="EnsemblMetazoa" id="PPAI010447-PA"/>
    </source>
</evidence>